<gene>
    <name evidence="2" type="ORF">PCOR1329_LOCUS76447</name>
</gene>
<keyword evidence="1" id="KW-0472">Membrane</keyword>
<keyword evidence="1" id="KW-0812">Transmembrane</keyword>
<keyword evidence="1" id="KW-1133">Transmembrane helix</keyword>
<accession>A0ABN9XGA6</accession>
<proteinExistence type="predicted"/>
<protein>
    <submittedName>
        <fullName evidence="2">Uncharacterized protein</fullName>
    </submittedName>
</protein>
<keyword evidence="3" id="KW-1185">Reference proteome</keyword>
<feature type="transmembrane region" description="Helical" evidence="1">
    <location>
        <begin position="12"/>
        <end position="30"/>
    </location>
</feature>
<evidence type="ECO:0000313" key="3">
    <source>
        <dbReference type="Proteomes" id="UP001189429"/>
    </source>
</evidence>
<comment type="caution">
    <text evidence="2">The sequence shown here is derived from an EMBL/GenBank/DDBJ whole genome shotgun (WGS) entry which is preliminary data.</text>
</comment>
<sequence length="142" mass="14665">MTRPSRVAKGTFFLANLALSGISIILGIAANGHGPVAVAFPVGVGSNLLSNMVLQDSMLGIAKYTKNMRVGTLVLASAVMILPDVGGGPADLAEDVNVLQLLTTRKAMLFVGACAIVLIFGLWGDLRAAGHPPTTPFYSGML</sequence>
<reference evidence="2" key="1">
    <citation type="submission" date="2023-10" db="EMBL/GenBank/DDBJ databases">
        <authorList>
            <person name="Chen Y."/>
            <person name="Shah S."/>
            <person name="Dougan E. K."/>
            <person name="Thang M."/>
            <person name="Chan C."/>
        </authorList>
    </citation>
    <scope>NUCLEOTIDE SEQUENCE [LARGE SCALE GENOMIC DNA]</scope>
</reference>
<organism evidence="2 3">
    <name type="scientific">Prorocentrum cordatum</name>
    <dbReference type="NCBI Taxonomy" id="2364126"/>
    <lineage>
        <taxon>Eukaryota</taxon>
        <taxon>Sar</taxon>
        <taxon>Alveolata</taxon>
        <taxon>Dinophyceae</taxon>
        <taxon>Prorocentrales</taxon>
        <taxon>Prorocentraceae</taxon>
        <taxon>Prorocentrum</taxon>
    </lineage>
</organism>
<feature type="transmembrane region" description="Helical" evidence="1">
    <location>
        <begin position="107"/>
        <end position="124"/>
    </location>
</feature>
<evidence type="ECO:0000313" key="2">
    <source>
        <dbReference type="EMBL" id="CAK0898712.1"/>
    </source>
</evidence>
<dbReference type="EMBL" id="CAUYUJ010020503">
    <property type="protein sequence ID" value="CAK0898712.1"/>
    <property type="molecule type" value="Genomic_DNA"/>
</dbReference>
<dbReference type="Proteomes" id="UP001189429">
    <property type="component" value="Unassembled WGS sequence"/>
</dbReference>
<feature type="transmembrane region" description="Helical" evidence="1">
    <location>
        <begin position="36"/>
        <end position="54"/>
    </location>
</feature>
<evidence type="ECO:0000256" key="1">
    <source>
        <dbReference type="SAM" id="Phobius"/>
    </source>
</evidence>
<name>A0ABN9XGA6_9DINO</name>